<feature type="region of interest" description="Disordered" evidence="1">
    <location>
        <begin position="74"/>
        <end position="165"/>
    </location>
</feature>
<gene>
    <name evidence="2" type="ORF">CEUSTIGMA_g13356.t1</name>
</gene>
<dbReference type="Proteomes" id="UP000232323">
    <property type="component" value="Unassembled WGS sequence"/>
</dbReference>
<name>A0A250XT11_9CHLO</name>
<evidence type="ECO:0000313" key="2">
    <source>
        <dbReference type="EMBL" id="GAX85940.1"/>
    </source>
</evidence>
<evidence type="ECO:0000313" key="3">
    <source>
        <dbReference type="Proteomes" id="UP000232323"/>
    </source>
</evidence>
<reference evidence="2 3" key="1">
    <citation type="submission" date="2017-08" db="EMBL/GenBank/DDBJ databases">
        <title>Acidophilic green algal genome provides insights into adaptation to an acidic environment.</title>
        <authorList>
            <person name="Hirooka S."/>
            <person name="Hirose Y."/>
            <person name="Kanesaki Y."/>
            <person name="Higuchi S."/>
            <person name="Fujiwara T."/>
            <person name="Onuma R."/>
            <person name="Era A."/>
            <person name="Ohbayashi R."/>
            <person name="Uzuka A."/>
            <person name="Nozaki H."/>
            <person name="Yoshikawa H."/>
            <person name="Miyagishima S.Y."/>
        </authorList>
    </citation>
    <scope>NUCLEOTIDE SEQUENCE [LARGE SCALE GENOMIC DNA]</scope>
    <source>
        <strain evidence="2 3">NIES-2499</strain>
    </source>
</reference>
<evidence type="ECO:0000256" key="1">
    <source>
        <dbReference type="SAM" id="MobiDB-lite"/>
    </source>
</evidence>
<protein>
    <submittedName>
        <fullName evidence="2">Uncharacterized protein</fullName>
    </submittedName>
</protein>
<sequence length="467" mass="51029">MADPLMFAQELERYPTLHVFKAGLPEDYSPHITKILQELGVRTMDRDQQLMHIITKLQNYHEFVISVKLDNSGVTSTPGRNAHSSSAGHHTPSPPQAQETGKSPFPTGRTGGGAHAHATFPSTMHPRGNPRPAPPPSAGNSYQQRPPGSTGAPAGPASTSRPTGAPSVAGCMYGNAETTLCQAVQDSAAHDLGETPSPSFPRMNNDEKANQVKRILRNDKKQAFIKRTRMEQRETEFLAQSNLAKKMYQENVPKEQQDLLLLHNPAGLVKWMNGHLKSLRSHNRGAVDPPVRAPSEHVALRGTDDPPLRGHQAAAERGAGGSSNKGRRTRPPVKNNRAGEEDQPYIKERGSIADLLSPAPAGSSGLNLWEHGRPSKILWNTSDQTGYEKAINESTPLSEEVTHEDFFWNEWEEKKECVLSTLPASQAHALIKQVKRWVARYTAAVEQDSGVSRPLTIAGGSTTPMKE</sequence>
<organism evidence="2 3">
    <name type="scientific">Chlamydomonas eustigma</name>
    <dbReference type="NCBI Taxonomy" id="1157962"/>
    <lineage>
        <taxon>Eukaryota</taxon>
        <taxon>Viridiplantae</taxon>
        <taxon>Chlorophyta</taxon>
        <taxon>core chlorophytes</taxon>
        <taxon>Chlorophyceae</taxon>
        <taxon>CS clade</taxon>
        <taxon>Chlamydomonadales</taxon>
        <taxon>Chlamydomonadaceae</taxon>
        <taxon>Chlamydomonas</taxon>
    </lineage>
</organism>
<proteinExistence type="predicted"/>
<feature type="compositionally biased region" description="Low complexity" evidence="1">
    <location>
        <begin position="138"/>
        <end position="160"/>
    </location>
</feature>
<dbReference type="AlphaFoldDB" id="A0A250XT11"/>
<comment type="caution">
    <text evidence="2">The sequence shown here is derived from an EMBL/GenBank/DDBJ whole genome shotgun (WGS) entry which is preliminary data.</text>
</comment>
<dbReference type="EMBL" id="BEGY01000206">
    <property type="protein sequence ID" value="GAX85940.1"/>
    <property type="molecule type" value="Genomic_DNA"/>
</dbReference>
<feature type="region of interest" description="Disordered" evidence="1">
    <location>
        <begin position="297"/>
        <end position="344"/>
    </location>
</feature>
<feature type="compositionally biased region" description="Polar residues" evidence="1">
    <location>
        <begin position="74"/>
        <end position="88"/>
    </location>
</feature>
<keyword evidence="3" id="KW-1185">Reference proteome</keyword>
<accession>A0A250XT11</accession>
<feature type="compositionally biased region" description="Basic and acidic residues" evidence="1">
    <location>
        <begin position="297"/>
        <end position="308"/>
    </location>
</feature>